<dbReference type="NCBIfam" id="TIGR00706">
    <property type="entry name" value="SppA_dom"/>
    <property type="match status" value="1"/>
</dbReference>
<dbReference type="Gene3D" id="3.90.226.10">
    <property type="entry name" value="2-enoyl-CoA Hydratase, Chain A, domain 1"/>
    <property type="match status" value="1"/>
</dbReference>
<dbReference type="GO" id="GO:0006508">
    <property type="term" value="P:proteolysis"/>
    <property type="evidence" value="ECO:0007669"/>
    <property type="project" value="UniProtKB-KW"/>
</dbReference>
<dbReference type="KEGG" id="mefw:F1737_07150"/>
<dbReference type="GeneID" id="85229935"/>
<dbReference type="Proteomes" id="UP001301797">
    <property type="component" value="Chromosome"/>
</dbReference>
<proteinExistence type="inferred from homology"/>
<evidence type="ECO:0000256" key="2">
    <source>
        <dbReference type="ARBA" id="ARBA00022670"/>
    </source>
</evidence>
<keyword evidence="5" id="KW-1133">Transmembrane helix</keyword>
<dbReference type="Gene3D" id="6.20.330.10">
    <property type="match status" value="1"/>
</dbReference>
<protein>
    <submittedName>
        <fullName evidence="7">Signal peptide peptidase SppA</fullName>
    </submittedName>
</protein>
<evidence type="ECO:0000313" key="7">
    <source>
        <dbReference type="EMBL" id="WOF16494.1"/>
    </source>
</evidence>
<dbReference type="InterPro" id="IPR002142">
    <property type="entry name" value="Peptidase_S49"/>
</dbReference>
<accession>A0AA97FCL8</accession>
<evidence type="ECO:0000256" key="1">
    <source>
        <dbReference type="ARBA" id="ARBA00008683"/>
    </source>
</evidence>
<evidence type="ECO:0000256" key="4">
    <source>
        <dbReference type="ARBA" id="ARBA00022825"/>
    </source>
</evidence>
<keyword evidence="2" id="KW-0645">Protease</keyword>
<dbReference type="InterPro" id="IPR047272">
    <property type="entry name" value="S49_SppA_C"/>
</dbReference>
<keyword evidence="5" id="KW-0812">Transmembrane</keyword>
<keyword evidence="5" id="KW-0472">Membrane</keyword>
<evidence type="ECO:0000256" key="3">
    <source>
        <dbReference type="ARBA" id="ARBA00022801"/>
    </source>
</evidence>
<dbReference type="Pfam" id="PF01343">
    <property type="entry name" value="Peptidase_S49"/>
    <property type="match status" value="1"/>
</dbReference>
<evidence type="ECO:0000313" key="8">
    <source>
        <dbReference type="Proteomes" id="UP001301797"/>
    </source>
</evidence>
<keyword evidence="3" id="KW-0378">Hydrolase</keyword>
<dbReference type="GO" id="GO:0008236">
    <property type="term" value="F:serine-type peptidase activity"/>
    <property type="evidence" value="ECO:0007669"/>
    <property type="project" value="UniProtKB-KW"/>
</dbReference>
<keyword evidence="8" id="KW-1185">Reference proteome</keyword>
<dbReference type="InterPro" id="IPR029045">
    <property type="entry name" value="ClpP/crotonase-like_dom_sf"/>
</dbReference>
<organism evidence="7 8">
    <name type="scientific">Methanochimaera problematica</name>
    <dbReference type="NCBI Taxonomy" id="2609417"/>
    <lineage>
        <taxon>Archaea</taxon>
        <taxon>Methanobacteriati</taxon>
        <taxon>Methanobacteriota</taxon>
        <taxon>Stenosarchaea group</taxon>
        <taxon>Methanomicrobia</taxon>
        <taxon>Methanomicrobiales</taxon>
        <taxon>Methanomicrobiaceae</taxon>
        <taxon>Methanochimaera</taxon>
    </lineage>
</organism>
<keyword evidence="4" id="KW-0720">Serine protease</keyword>
<reference evidence="7 8" key="1">
    <citation type="submission" date="2019-09" db="EMBL/GenBank/DDBJ databases">
        <title>The complete genome of Methanoplanus sp. FWC-SCC4.</title>
        <authorList>
            <person name="Chen S.-C."/>
            <person name="Zhou Y.-Z."/>
            <person name="Lai M.-C."/>
        </authorList>
    </citation>
    <scope>NUCLEOTIDE SEQUENCE [LARGE SCALE GENOMIC DNA]</scope>
    <source>
        <strain evidence="7 8">FWC-SCC4</strain>
    </source>
</reference>
<dbReference type="RefSeq" id="WP_317135912.1">
    <property type="nucleotide sequence ID" value="NZ_CP043875.1"/>
</dbReference>
<feature type="transmembrane region" description="Helical" evidence="5">
    <location>
        <begin position="21"/>
        <end position="43"/>
    </location>
</feature>
<evidence type="ECO:0000256" key="5">
    <source>
        <dbReference type="SAM" id="Phobius"/>
    </source>
</evidence>
<dbReference type="PANTHER" id="PTHR42987">
    <property type="entry name" value="PEPTIDASE S49"/>
    <property type="match status" value="1"/>
</dbReference>
<feature type="domain" description="Peptidase S49" evidence="6">
    <location>
        <begin position="114"/>
        <end position="257"/>
    </location>
</feature>
<dbReference type="CDD" id="cd07023">
    <property type="entry name" value="S49_Sppa_N_C"/>
    <property type="match status" value="1"/>
</dbReference>
<evidence type="ECO:0000259" key="6">
    <source>
        <dbReference type="Pfam" id="PF01343"/>
    </source>
</evidence>
<dbReference type="PANTHER" id="PTHR42987:SF4">
    <property type="entry name" value="PROTEASE SOHB-RELATED"/>
    <property type="match status" value="1"/>
</dbReference>
<comment type="similarity">
    <text evidence="1">Belongs to the peptidase S49 family.</text>
</comment>
<dbReference type="AlphaFoldDB" id="A0AA97FCL8"/>
<dbReference type="InterPro" id="IPR004635">
    <property type="entry name" value="Pept_S49_SppA"/>
</dbReference>
<dbReference type="SUPFAM" id="SSF52096">
    <property type="entry name" value="ClpP/crotonase"/>
    <property type="match status" value="1"/>
</dbReference>
<name>A0AA97FCL8_9EURY</name>
<dbReference type="EMBL" id="CP043875">
    <property type="protein sequence ID" value="WOF16494.1"/>
    <property type="molecule type" value="Genomic_DNA"/>
</dbReference>
<gene>
    <name evidence="7" type="primary">sppA</name>
    <name evidence="7" type="ORF">F1737_07150</name>
</gene>
<sequence length="278" mass="30731">MSWLNGEIGRIEKKKLRRNGVKWFLLGFLFTVVLLIAISFMPYSNTQGVEVIRVDGTIVTGNFYTGEYTGSEWVGSQLRKAADDPLVDGIVLRVNSPGGSPAAAQEIIEDIEYAKKKKPVVVSMGDVATSAAYHISSHADRIFANPDTMTGSIGTIWTFYDVSKSLDKEGVSVSVVKSGEQKDLGSTFRALTDEEREYVQKIVDESFERFISDVIEQRGIDRKKIEEAQLIRGEDALKLGLVDEMGNLYSAIEYTKNFKKYKSGEIGAVSSNVTAESE</sequence>